<protein>
    <submittedName>
        <fullName evidence="2">Uncharacterized protein</fullName>
    </submittedName>
</protein>
<dbReference type="Proteomes" id="UP000887013">
    <property type="component" value="Unassembled WGS sequence"/>
</dbReference>
<gene>
    <name evidence="2" type="ORF">NPIL_477781</name>
</gene>
<keyword evidence="1" id="KW-0812">Transmembrane</keyword>
<reference evidence="2" key="1">
    <citation type="submission" date="2020-08" db="EMBL/GenBank/DDBJ databases">
        <title>Multicomponent nature underlies the extraordinary mechanical properties of spider dragline silk.</title>
        <authorList>
            <person name="Kono N."/>
            <person name="Nakamura H."/>
            <person name="Mori M."/>
            <person name="Yoshida Y."/>
            <person name="Ohtoshi R."/>
            <person name="Malay A.D."/>
            <person name="Moran D.A.P."/>
            <person name="Tomita M."/>
            <person name="Numata K."/>
            <person name="Arakawa K."/>
        </authorList>
    </citation>
    <scope>NUCLEOTIDE SEQUENCE</scope>
</reference>
<dbReference type="OrthoDB" id="6433525at2759"/>
<dbReference type="AlphaFoldDB" id="A0A8X6PRZ3"/>
<organism evidence="2 3">
    <name type="scientific">Nephila pilipes</name>
    <name type="common">Giant wood spider</name>
    <name type="synonym">Nephila maculata</name>
    <dbReference type="NCBI Taxonomy" id="299642"/>
    <lineage>
        <taxon>Eukaryota</taxon>
        <taxon>Metazoa</taxon>
        <taxon>Ecdysozoa</taxon>
        <taxon>Arthropoda</taxon>
        <taxon>Chelicerata</taxon>
        <taxon>Arachnida</taxon>
        <taxon>Araneae</taxon>
        <taxon>Araneomorphae</taxon>
        <taxon>Entelegynae</taxon>
        <taxon>Araneoidea</taxon>
        <taxon>Nephilidae</taxon>
        <taxon>Nephila</taxon>
    </lineage>
</organism>
<evidence type="ECO:0000256" key="1">
    <source>
        <dbReference type="SAM" id="Phobius"/>
    </source>
</evidence>
<accession>A0A8X6PRZ3</accession>
<keyword evidence="1" id="KW-0472">Membrane</keyword>
<proteinExistence type="predicted"/>
<keyword evidence="3" id="KW-1185">Reference proteome</keyword>
<evidence type="ECO:0000313" key="3">
    <source>
        <dbReference type="Proteomes" id="UP000887013"/>
    </source>
</evidence>
<sequence length="341" mass="38762">MLGKVYAQFEGCNPIECFNVLDTLFDPSTAVERCQRIIKVEKCFRVCLPTLVDSYAMKGIQNVKKDLCGNEHTYNIANKCERKYKYCMYGCLYVNLNLEAVEKDVNQSLLMCRRSENGMSCDRESLGFCSDHGYRLAGIVFQSFFRPMHLNNCFFSIGEVYKLIPKADVKWLDYYELATCLDICSPFISDCVPQKWVATNTVIDTHVMNKLCRAGSVFFSCVREVVEKKCSESIIGDFLHIGQSLHKTFFPQCGIVFESEVSSPHAISVISNNSFNEVYDNLTTTQVSTELQKNSSTAVVHQHMVLNNKPFEINIAFVNRGIFILIPVLFCCHFLFVLGVV</sequence>
<feature type="transmembrane region" description="Helical" evidence="1">
    <location>
        <begin position="321"/>
        <end position="340"/>
    </location>
</feature>
<dbReference type="EMBL" id="BMAW01023919">
    <property type="protein sequence ID" value="GFT85443.1"/>
    <property type="molecule type" value="Genomic_DNA"/>
</dbReference>
<comment type="caution">
    <text evidence="2">The sequence shown here is derived from an EMBL/GenBank/DDBJ whole genome shotgun (WGS) entry which is preliminary data.</text>
</comment>
<evidence type="ECO:0000313" key="2">
    <source>
        <dbReference type="EMBL" id="GFT85443.1"/>
    </source>
</evidence>
<name>A0A8X6PRZ3_NEPPI</name>
<keyword evidence="1" id="KW-1133">Transmembrane helix</keyword>